<keyword evidence="6 13" id="KW-0479">Metal-binding</keyword>
<evidence type="ECO:0000259" key="14">
    <source>
        <dbReference type="SMART" id="SM00840"/>
    </source>
</evidence>
<keyword evidence="10 13" id="KW-0648">Protein biosynthesis</keyword>
<comment type="subunit">
    <text evidence="3 13">Monomer.</text>
</comment>
<evidence type="ECO:0000256" key="1">
    <source>
        <dbReference type="ARBA" id="ARBA00004496"/>
    </source>
</evidence>
<dbReference type="SMART" id="SM00840">
    <property type="entry name" value="DALR_2"/>
    <property type="match status" value="1"/>
</dbReference>
<dbReference type="Gene3D" id="3.40.50.620">
    <property type="entry name" value="HUPs"/>
    <property type="match status" value="1"/>
</dbReference>
<dbReference type="GO" id="GO:0004817">
    <property type="term" value="F:cysteine-tRNA ligase activity"/>
    <property type="evidence" value="ECO:0007669"/>
    <property type="project" value="UniProtKB-UniRule"/>
</dbReference>
<dbReference type="GO" id="GO:0006423">
    <property type="term" value="P:cysteinyl-tRNA aminoacylation"/>
    <property type="evidence" value="ECO:0007669"/>
    <property type="project" value="UniProtKB-UniRule"/>
</dbReference>
<dbReference type="HAMAP" id="MF_00041">
    <property type="entry name" value="Cys_tRNA_synth"/>
    <property type="match status" value="1"/>
</dbReference>
<feature type="binding site" evidence="13">
    <location>
        <position position="268"/>
    </location>
    <ligand>
        <name>ATP</name>
        <dbReference type="ChEBI" id="CHEBI:30616"/>
    </ligand>
</feature>
<dbReference type="FunFam" id="3.40.50.620:FF:000009">
    <property type="entry name" value="Cysteine--tRNA ligase"/>
    <property type="match status" value="1"/>
</dbReference>
<dbReference type="CDD" id="cd00672">
    <property type="entry name" value="CysRS_core"/>
    <property type="match status" value="1"/>
</dbReference>
<dbReference type="Proteomes" id="UP000287969">
    <property type="component" value="Chromosome"/>
</dbReference>
<comment type="similarity">
    <text evidence="2 13">Belongs to the class-I aminoacyl-tRNA synthetase family.</text>
</comment>
<dbReference type="SUPFAM" id="SSF47323">
    <property type="entry name" value="Anticodon-binding domain of a subclass of class I aminoacyl-tRNA synthetases"/>
    <property type="match status" value="1"/>
</dbReference>
<keyword evidence="8 13" id="KW-0862">Zinc</keyword>
<evidence type="ECO:0000256" key="8">
    <source>
        <dbReference type="ARBA" id="ARBA00022833"/>
    </source>
</evidence>
<dbReference type="EC" id="6.1.1.16" evidence="13"/>
<gene>
    <name evidence="13" type="primary">cysS</name>
    <name evidence="15" type="ORF">EQM13_14520</name>
</gene>
<keyword evidence="4 13" id="KW-0963">Cytoplasm</keyword>
<dbReference type="InterPro" id="IPR015803">
    <property type="entry name" value="Cys-tRNA-ligase"/>
</dbReference>
<evidence type="ECO:0000256" key="10">
    <source>
        <dbReference type="ARBA" id="ARBA00022917"/>
    </source>
</evidence>
<feature type="short sequence motif" description="'HIGH' region" evidence="13">
    <location>
        <begin position="29"/>
        <end position="39"/>
    </location>
</feature>
<sequence>MRLYNTLTRRKEKFVPIREKEVSIYVCGPTVYNYIHVGNARPLVIFDTLRRYLKYKGYKVKFLVNFTDIDDKMIKKAKEEGKTVKEIADKFIAEYYKDSKGLLIEEEDTFHPKATDNIKEIVEFVQELINKGCAYNVEGNVYFDITKDKDYGKLSKKNIDELMCGARVEVSEEKHNPMDFALWKKAKEGEPYWETPWGKGRPGWHIECSAMAREFLGDTIDIHAGGEDLQFPHHENEIAQSETLTGKPFANYWLHNAMINVENVKMSKSKLNFFTVREIGQVVDLEVLRFFILQSHYRSPVNFNKELLLQAGNGLERLYNGKKNLEYLLNKCTTVEFNEKADSMKKAIDLFKEKFINSMEDDINTADSVSALFELIKWANTNLNENSLKNVVQYAYSTLMELTNILGILSKKDEMLDNDITELIEKRTEARRNKDFKLADKIRDELKEKGIILEDTSEGVKWKRV</sequence>
<evidence type="ECO:0000256" key="7">
    <source>
        <dbReference type="ARBA" id="ARBA00022741"/>
    </source>
</evidence>
<comment type="catalytic activity">
    <reaction evidence="12 13">
        <text>tRNA(Cys) + L-cysteine + ATP = L-cysteinyl-tRNA(Cys) + AMP + diphosphate</text>
        <dbReference type="Rhea" id="RHEA:17773"/>
        <dbReference type="Rhea" id="RHEA-COMP:9661"/>
        <dbReference type="Rhea" id="RHEA-COMP:9679"/>
        <dbReference type="ChEBI" id="CHEBI:30616"/>
        <dbReference type="ChEBI" id="CHEBI:33019"/>
        <dbReference type="ChEBI" id="CHEBI:35235"/>
        <dbReference type="ChEBI" id="CHEBI:78442"/>
        <dbReference type="ChEBI" id="CHEBI:78517"/>
        <dbReference type="ChEBI" id="CHEBI:456215"/>
        <dbReference type="EC" id="6.1.1.16"/>
    </reaction>
</comment>
<dbReference type="InterPro" id="IPR009080">
    <property type="entry name" value="tRNAsynth_Ia_anticodon-bd"/>
</dbReference>
<evidence type="ECO:0000256" key="13">
    <source>
        <dbReference type="HAMAP-Rule" id="MF_00041"/>
    </source>
</evidence>
<dbReference type="Pfam" id="PF09190">
    <property type="entry name" value="DALR_2"/>
    <property type="match status" value="1"/>
</dbReference>
<dbReference type="Pfam" id="PF23493">
    <property type="entry name" value="CysS_C"/>
    <property type="match status" value="1"/>
</dbReference>
<evidence type="ECO:0000256" key="5">
    <source>
        <dbReference type="ARBA" id="ARBA00022598"/>
    </source>
</evidence>
<dbReference type="InterPro" id="IPR024909">
    <property type="entry name" value="Cys-tRNA/MSH_ligase"/>
</dbReference>
<dbReference type="NCBIfam" id="TIGR00435">
    <property type="entry name" value="cysS"/>
    <property type="match status" value="1"/>
</dbReference>
<feature type="domain" description="Cysteinyl-tRNA synthetase class Ia DALR" evidence="14">
    <location>
        <begin position="354"/>
        <end position="416"/>
    </location>
</feature>
<dbReference type="Gene3D" id="1.20.120.1910">
    <property type="entry name" value="Cysteine-tRNA ligase, C-terminal anti-codon recognition domain"/>
    <property type="match status" value="1"/>
</dbReference>
<keyword evidence="16" id="KW-1185">Reference proteome</keyword>
<dbReference type="OrthoDB" id="9815130at2"/>
<dbReference type="SUPFAM" id="SSF52374">
    <property type="entry name" value="Nucleotidylyl transferase"/>
    <property type="match status" value="1"/>
</dbReference>
<feature type="short sequence motif" description="'KMSKS' region" evidence="13">
    <location>
        <begin position="265"/>
        <end position="269"/>
    </location>
</feature>
<evidence type="ECO:0000256" key="12">
    <source>
        <dbReference type="ARBA" id="ARBA00047398"/>
    </source>
</evidence>
<accession>A0A410QFU1</accession>
<dbReference type="PANTHER" id="PTHR10890">
    <property type="entry name" value="CYSTEINYL-TRNA SYNTHETASE"/>
    <property type="match status" value="1"/>
</dbReference>
<keyword evidence="7 13" id="KW-0547">Nucleotide-binding</keyword>
<dbReference type="InterPro" id="IPR032678">
    <property type="entry name" value="tRNA-synt_1_cat_dom"/>
</dbReference>
<keyword evidence="9 13" id="KW-0067">ATP-binding</keyword>
<dbReference type="InterPro" id="IPR014729">
    <property type="entry name" value="Rossmann-like_a/b/a_fold"/>
</dbReference>
<proteinExistence type="inferred from homology"/>
<dbReference type="EMBL" id="CP035282">
    <property type="protein sequence ID" value="QAT62694.1"/>
    <property type="molecule type" value="Genomic_DNA"/>
</dbReference>
<dbReference type="RefSeq" id="WP_071140182.1">
    <property type="nucleotide sequence ID" value="NZ_CP035282.1"/>
</dbReference>
<evidence type="ECO:0000256" key="4">
    <source>
        <dbReference type="ARBA" id="ARBA00022490"/>
    </source>
</evidence>
<evidence type="ECO:0000256" key="9">
    <source>
        <dbReference type="ARBA" id="ARBA00022840"/>
    </source>
</evidence>
<dbReference type="GO" id="GO:0008270">
    <property type="term" value="F:zinc ion binding"/>
    <property type="evidence" value="ECO:0007669"/>
    <property type="project" value="UniProtKB-UniRule"/>
</dbReference>
<dbReference type="AlphaFoldDB" id="A0A410QFU1"/>
<evidence type="ECO:0000256" key="3">
    <source>
        <dbReference type="ARBA" id="ARBA00011245"/>
    </source>
</evidence>
<evidence type="ECO:0000313" key="16">
    <source>
        <dbReference type="Proteomes" id="UP000287969"/>
    </source>
</evidence>
<evidence type="ECO:0000256" key="11">
    <source>
        <dbReference type="ARBA" id="ARBA00023146"/>
    </source>
</evidence>
<organism evidence="15 16">
    <name type="scientific">Acidilutibacter cellobiosedens</name>
    <dbReference type="NCBI Taxonomy" id="2507161"/>
    <lineage>
        <taxon>Bacteria</taxon>
        <taxon>Bacillati</taxon>
        <taxon>Bacillota</taxon>
        <taxon>Tissierellia</taxon>
        <taxon>Tissierellales</taxon>
        <taxon>Acidilutibacteraceae</taxon>
        <taxon>Acidilutibacter</taxon>
    </lineage>
</organism>
<protein>
    <recommendedName>
        <fullName evidence="13">Cysteine--tRNA ligase</fullName>
        <ecNumber evidence="13">6.1.1.16</ecNumber>
    </recommendedName>
    <alternativeName>
        <fullName evidence="13">Cysteinyl-tRNA synthetase</fullName>
        <shortName evidence="13">CysRS</shortName>
    </alternativeName>
</protein>
<evidence type="ECO:0000313" key="15">
    <source>
        <dbReference type="EMBL" id="QAT62694.1"/>
    </source>
</evidence>
<feature type="binding site" evidence="13">
    <location>
        <position position="233"/>
    </location>
    <ligand>
        <name>Zn(2+)</name>
        <dbReference type="ChEBI" id="CHEBI:29105"/>
    </ligand>
</feature>
<dbReference type="GO" id="GO:0005524">
    <property type="term" value="F:ATP binding"/>
    <property type="evidence" value="ECO:0007669"/>
    <property type="project" value="UniProtKB-UniRule"/>
</dbReference>
<comment type="cofactor">
    <cofactor evidence="13">
        <name>Zn(2+)</name>
        <dbReference type="ChEBI" id="CHEBI:29105"/>
    </cofactor>
    <text evidence="13">Binds 1 zinc ion per subunit.</text>
</comment>
<dbReference type="InterPro" id="IPR015273">
    <property type="entry name" value="Cys-tRNA-synt_Ia_DALR"/>
</dbReference>
<keyword evidence="11 13" id="KW-0030">Aminoacyl-tRNA synthetase</keyword>
<feature type="binding site" evidence="13">
    <location>
        <position position="27"/>
    </location>
    <ligand>
        <name>Zn(2+)</name>
        <dbReference type="ChEBI" id="CHEBI:29105"/>
    </ligand>
</feature>
<dbReference type="Pfam" id="PF01406">
    <property type="entry name" value="tRNA-synt_1e"/>
    <property type="match status" value="1"/>
</dbReference>
<keyword evidence="5 13" id="KW-0436">Ligase</keyword>
<comment type="subcellular location">
    <subcellularLocation>
        <location evidence="1 13">Cytoplasm</location>
    </subcellularLocation>
</comment>
<name>A0A410QFU1_9FIRM</name>
<evidence type="ECO:0000256" key="2">
    <source>
        <dbReference type="ARBA" id="ARBA00005594"/>
    </source>
</evidence>
<dbReference type="GO" id="GO:0005829">
    <property type="term" value="C:cytosol"/>
    <property type="evidence" value="ECO:0007669"/>
    <property type="project" value="TreeGrafter"/>
</dbReference>
<reference evidence="16" key="1">
    <citation type="submission" date="2019-01" db="EMBL/GenBank/DDBJ databases">
        <title>Draft genomes of a novel of Sporanaerobacter strains.</title>
        <authorList>
            <person name="Ma S."/>
        </authorList>
    </citation>
    <scope>NUCLEOTIDE SEQUENCE [LARGE SCALE GENOMIC DNA]</scope>
    <source>
        <strain evidence="16">NJN-17</strain>
    </source>
</reference>
<feature type="binding site" evidence="13">
    <location>
        <position position="208"/>
    </location>
    <ligand>
        <name>Zn(2+)</name>
        <dbReference type="ChEBI" id="CHEBI:29105"/>
    </ligand>
</feature>
<feature type="binding site" evidence="13">
    <location>
        <position position="237"/>
    </location>
    <ligand>
        <name>Zn(2+)</name>
        <dbReference type="ChEBI" id="CHEBI:29105"/>
    </ligand>
</feature>
<dbReference type="PRINTS" id="PR00983">
    <property type="entry name" value="TRNASYNTHCYS"/>
</dbReference>
<dbReference type="KEGG" id="spoa:EQM13_14520"/>
<evidence type="ECO:0000256" key="6">
    <source>
        <dbReference type="ARBA" id="ARBA00022723"/>
    </source>
</evidence>
<dbReference type="InterPro" id="IPR056411">
    <property type="entry name" value="CysS_C"/>
</dbReference>
<dbReference type="PANTHER" id="PTHR10890:SF3">
    <property type="entry name" value="CYSTEINE--TRNA LIGASE, CYTOPLASMIC"/>
    <property type="match status" value="1"/>
</dbReference>